<dbReference type="PANTHER" id="PTHR47506:SF6">
    <property type="entry name" value="HTH-TYPE TRANSCRIPTIONAL REPRESSOR NEMR"/>
    <property type="match status" value="1"/>
</dbReference>
<evidence type="ECO:0000259" key="5">
    <source>
        <dbReference type="PROSITE" id="PS50977"/>
    </source>
</evidence>
<dbReference type="InterPro" id="IPR009057">
    <property type="entry name" value="Homeodomain-like_sf"/>
</dbReference>
<dbReference type="PANTHER" id="PTHR47506">
    <property type="entry name" value="TRANSCRIPTIONAL REGULATORY PROTEIN"/>
    <property type="match status" value="1"/>
</dbReference>
<dbReference type="InterPro" id="IPR001647">
    <property type="entry name" value="HTH_TetR"/>
</dbReference>
<name>A0A371P6E6_9BACL</name>
<dbReference type="Pfam" id="PF00440">
    <property type="entry name" value="TetR_N"/>
    <property type="match status" value="1"/>
</dbReference>
<dbReference type="InterPro" id="IPR023772">
    <property type="entry name" value="DNA-bd_HTH_TetR-type_CS"/>
</dbReference>
<gene>
    <name evidence="6" type="ORF">DX130_21240</name>
</gene>
<keyword evidence="2 4" id="KW-0238">DNA-binding</keyword>
<dbReference type="SUPFAM" id="SSF46689">
    <property type="entry name" value="Homeodomain-like"/>
    <property type="match status" value="1"/>
</dbReference>
<proteinExistence type="predicted"/>
<dbReference type="EMBL" id="QUBQ01000005">
    <property type="protein sequence ID" value="REK71527.1"/>
    <property type="molecule type" value="Genomic_DNA"/>
</dbReference>
<sequence length="202" mass="22834">MSPRNPEKDRQMREKRMQHILDSALKVMAVHGFQLTSIQDIAKEAKVSVGTVYHYFESKEEIFSEVLRKGQTNYGRNVAAVAVMEVEPLQKLRVIASTWLAASSTNWAFTILMHTARLSKSTPPELKRAITERFTANLKPVASIMEEGMRQGTIVEGDSVQLAFYFVSLIQGLTMQRTPDYEVPVAMNVDAIIGLFEVKEQR</sequence>
<evidence type="ECO:0000256" key="4">
    <source>
        <dbReference type="PROSITE-ProRule" id="PRU00335"/>
    </source>
</evidence>
<keyword evidence="1" id="KW-0805">Transcription regulation</keyword>
<feature type="domain" description="HTH tetR-type" evidence="5">
    <location>
        <begin position="14"/>
        <end position="74"/>
    </location>
</feature>
<dbReference type="OrthoDB" id="2373640at2"/>
<comment type="caution">
    <text evidence="6">The sequence shown here is derived from an EMBL/GenBank/DDBJ whole genome shotgun (WGS) entry which is preliminary data.</text>
</comment>
<organism evidence="6 7">
    <name type="scientific">Paenibacillus paeoniae</name>
    <dbReference type="NCBI Taxonomy" id="2292705"/>
    <lineage>
        <taxon>Bacteria</taxon>
        <taxon>Bacillati</taxon>
        <taxon>Bacillota</taxon>
        <taxon>Bacilli</taxon>
        <taxon>Bacillales</taxon>
        <taxon>Paenibacillaceae</taxon>
        <taxon>Paenibacillus</taxon>
    </lineage>
</organism>
<dbReference type="SUPFAM" id="SSF48498">
    <property type="entry name" value="Tetracyclin repressor-like, C-terminal domain"/>
    <property type="match status" value="1"/>
</dbReference>
<dbReference type="PROSITE" id="PS50977">
    <property type="entry name" value="HTH_TETR_2"/>
    <property type="match status" value="1"/>
</dbReference>
<evidence type="ECO:0000313" key="7">
    <source>
        <dbReference type="Proteomes" id="UP000261905"/>
    </source>
</evidence>
<evidence type="ECO:0000256" key="3">
    <source>
        <dbReference type="ARBA" id="ARBA00023163"/>
    </source>
</evidence>
<dbReference type="Gene3D" id="1.10.357.10">
    <property type="entry name" value="Tetracycline Repressor, domain 2"/>
    <property type="match status" value="1"/>
</dbReference>
<dbReference type="GO" id="GO:0003677">
    <property type="term" value="F:DNA binding"/>
    <property type="evidence" value="ECO:0007669"/>
    <property type="project" value="UniProtKB-UniRule"/>
</dbReference>
<feature type="DNA-binding region" description="H-T-H motif" evidence="4">
    <location>
        <begin position="37"/>
        <end position="56"/>
    </location>
</feature>
<dbReference type="PRINTS" id="PR00455">
    <property type="entry name" value="HTHTETR"/>
</dbReference>
<dbReference type="AlphaFoldDB" id="A0A371P6E6"/>
<accession>A0A371P6E6</accession>
<protein>
    <submittedName>
        <fullName evidence="6">TetR/AcrR family transcriptional regulator</fullName>
    </submittedName>
</protein>
<dbReference type="PROSITE" id="PS01081">
    <property type="entry name" value="HTH_TETR_1"/>
    <property type="match status" value="1"/>
</dbReference>
<reference evidence="6 7" key="1">
    <citation type="submission" date="2018-08" db="EMBL/GenBank/DDBJ databases">
        <title>Paenibacillus sp. M4BSY-1, whole genome shotgun sequence.</title>
        <authorList>
            <person name="Tuo L."/>
        </authorList>
    </citation>
    <scope>NUCLEOTIDE SEQUENCE [LARGE SCALE GENOMIC DNA]</scope>
    <source>
        <strain evidence="6 7">M4BSY-1</strain>
    </source>
</reference>
<dbReference type="RefSeq" id="WP_116048800.1">
    <property type="nucleotide sequence ID" value="NZ_QUBQ01000005.1"/>
</dbReference>
<keyword evidence="3" id="KW-0804">Transcription</keyword>
<evidence type="ECO:0000256" key="2">
    <source>
        <dbReference type="ARBA" id="ARBA00023125"/>
    </source>
</evidence>
<keyword evidence="7" id="KW-1185">Reference proteome</keyword>
<dbReference type="Gene3D" id="1.10.10.60">
    <property type="entry name" value="Homeodomain-like"/>
    <property type="match status" value="1"/>
</dbReference>
<dbReference type="Proteomes" id="UP000261905">
    <property type="component" value="Unassembled WGS sequence"/>
</dbReference>
<dbReference type="InterPro" id="IPR036271">
    <property type="entry name" value="Tet_transcr_reg_TetR-rel_C_sf"/>
</dbReference>
<evidence type="ECO:0000256" key="1">
    <source>
        <dbReference type="ARBA" id="ARBA00023015"/>
    </source>
</evidence>
<evidence type="ECO:0000313" key="6">
    <source>
        <dbReference type="EMBL" id="REK71527.1"/>
    </source>
</evidence>